<gene>
    <name evidence="3" type="ORF">SAMN05444168_1564</name>
</gene>
<organism evidence="3 4">
    <name type="scientific">Paraburkholderia phenazinium</name>
    <dbReference type="NCBI Taxonomy" id="60549"/>
    <lineage>
        <taxon>Bacteria</taxon>
        <taxon>Pseudomonadati</taxon>
        <taxon>Pseudomonadota</taxon>
        <taxon>Betaproteobacteria</taxon>
        <taxon>Burkholderiales</taxon>
        <taxon>Burkholderiaceae</taxon>
        <taxon>Paraburkholderia</taxon>
    </lineage>
</organism>
<keyword evidence="2" id="KW-0472">Membrane</keyword>
<feature type="region of interest" description="Disordered" evidence="1">
    <location>
        <begin position="258"/>
        <end position="279"/>
    </location>
</feature>
<dbReference type="RefSeq" id="WP_074263752.1">
    <property type="nucleotide sequence ID" value="NZ_FSRM01000001.1"/>
</dbReference>
<keyword evidence="2" id="KW-0812">Transmembrane</keyword>
<name>A0A1N6FH13_9BURK</name>
<sequence length="279" mass="31017">MDYESLRVGEIDPELNKVVTKMVIQHCDFVVYLDEELNTQWHVREREDPVHFGKVLNAVAAVELRSDFLRGDAQLFTRVRLLAGEALARIIDDRDEDAAMSAIQHAEVIIAKRNAELSRHWYYIAAQKLVFGCIVFAVFAWVTRNYLPWDALLGHTAYQFIFCAVAGAVGALISIITRSHSIELDAMSGELAHQIESRARIVTGMVAALAFGLATKLGWLSLFHGNPGSVQFLVLLGLACGASERAVPNFLSRFDPAGERQHATSKQHEKDDKSVKPST</sequence>
<accession>A0A1N6FH13</accession>
<dbReference type="Proteomes" id="UP000184693">
    <property type="component" value="Unassembled WGS sequence"/>
</dbReference>
<evidence type="ECO:0000256" key="1">
    <source>
        <dbReference type="SAM" id="MobiDB-lite"/>
    </source>
</evidence>
<dbReference type="AlphaFoldDB" id="A0A1N6FH13"/>
<dbReference type="OrthoDB" id="9153240at2"/>
<protein>
    <submittedName>
        <fullName evidence="3">Uncharacterized protein</fullName>
    </submittedName>
</protein>
<feature type="transmembrane region" description="Helical" evidence="2">
    <location>
        <begin position="199"/>
        <end position="222"/>
    </location>
</feature>
<reference evidence="3 4" key="1">
    <citation type="submission" date="2016-11" db="EMBL/GenBank/DDBJ databases">
        <authorList>
            <person name="Jaros S."/>
            <person name="Januszkiewicz K."/>
            <person name="Wedrychowicz H."/>
        </authorList>
    </citation>
    <scope>NUCLEOTIDE SEQUENCE [LARGE SCALE GENOMIC DNA]</scope>
    <source>
        <strain evidence="3 4">GAS86</strain>
    </source>
</reference>
<proteinExistence type="predicted"/>
<dbReference type="EMBL" id="FSRM01000001">
    <property type="protein sequence ID" value="SIN94573.1"/>
    <property type="molecule type" value="Genomic_DNA"/>
</dbReference>
<feature type="transmembrane region" description="Helical" evidence="2">
    <location>
        <begin position="157"/>
        <end position="178"/>
    </location>
</feature>
<evidence type="ECO:0000313" key="3">
    <source>
        <dbReference type="EMBL" id="SIN94573.1"/>
    </source>
</evidence>
<evidence type="ECO:0000313" key="4">
    <source>
        <dbReference type="Proteomes" id="UP000184693"/>
    </source>
</evidence>
<keyword evidence="2" id="KW-1133">Transmembrane helix</keyword>
<evidence type="ECO:0000256" key="2">
    <source>
        <dbReference type="SAM" id="Phobius"/>
    </source>
</evidence>
<feature type="transmembrane region" description="Helical" evidence="2">
    <location>
        <begin position="121"/>
        <end position="142"/>
    </location>
</feature>